<evidence type="ECO:0000259" key="1">
    <source>
        <dbReference type="Pfam" id="PF03372"/>
    </source>
</evidence>
<comment type="caution">
    <text evidence="2">The sequence shown here is derived from an EMBL/GenBank/DDBJ whole genome shotgun (WGS) entry which is preliminary data.</text>
</comment>
<dbReference type="PANTHER" id="PTHR35218:SF7">
    <property type="entry name" value="ENDONUCLEASE_EXONUCLEASE_PHOSPHATASE"/>
    <property type="match status" value="1"/>
</dbReference>
<dbReference type="SUPFAM" id="SSF56219">
    <property type="entry name" value="DNase I-like"/>
    <property type="match status" value="1"/>
</dbReference>
<dbReference type="AlphaFoldDB" id="A0A8T3B4F9"/>
<dbReference type="Proteomes" id="UP000829196">
    <property type="component" value="Unassembled WGS sequence"/>
</dbReference>
<dbReference type="OrthoDB" id="694018at2759"/>
<dbReference type="InterPro" id="IPR005135">
    <property type="entry name" value="Endo/exonuclease/phosphatase"/>
</dbReference>
<evidence type="ECO:0000313" key="3">
    <source>
        <dbReference type="Proteomes" id="UP000829196"/>
    </source>
</evidence>
<sequence length="217" mass="24667">MSSIIIWKCRGARKKQTGHYLRSLVVSNEVIFVGLVETMIEDISRTDIDRLIGPSWDFFHFPVVGRSGGLLVMWRQDTTHFEVVSTMNQAIVGHLVMPNLQKWGIVLVYASKSYHSRRMLWSTIGSSLYAELQMIVGGDFNCCHDQSEKKGGRRYRYSVGAQEMTTFLVDNDLHDLGFVGPKFTWTNNKTGNSKIWVRLDRVLMNSEGLRLAPLGHG</sequence>
<dbReference type="EMBL" id="JAGYWB010000011">
    <property type="protein sequence ID" value="KAI0503978.1"/>
    <property type="molecule type" value="Genomic_DNA"/>
</dbReference>
<organism evidence="2 3">
    <name type="scientific">Dendrobium nobile</name>
    <name type="common">Orchid</name>
    <dbReference type="NCBI Taxonomy" id="94219"/>
    <lineage>
        <taxon>Eukaryota</taxon>
        <taxon>Viridiplantae</taxon>
        <taxon>Streptophyta</taxon>
        <taxon>Embryophyta</taxon>
        <taxon>Tracheophyta</taxon>
        <taxon>Spermatophyta</taxon>
        <taxon>Magnoliopsida</taxon>
        <taxon>Liliopsida</taxon>
        <taxon>Asparagales</taxon>
        <taxon>Orchidaceae</taxon>
        <taxon>Epidendroideae</taxon>
        <taxon>Malaxideae</taxon>
        <taxon>Dendrobiinae</taxon>
        <taxon>Dendrobium</taxon>
    </lineage>
</organism>
<feature type="domain" description="Endonuclease/exonuclease/phosphatase" evidence="1">
    <location>
        <begin position="9"/>
        <end position="212"/>
    </location>
</feature>
<reference evidence="2" key="1">
    <citation type="journal article" date="2022" name="Front. Genet.">
        <title>Chromosome-Scale Assembly of the Dendrobium nobile Genome Provides Insights Into the Molecular Mechanism of the Biosynthesis of the Medicinal Active Ingredient of Dendrobium.</title>
        <authorList>
            <person name="Xu Q."/>
            <person name="Niu S.-C."/>
            <person name="Li K.-L."/>
            <person name="Zheng P.-J."/>
            <person name="Zhang X.-J."/>
            <person name="Jia Y."/>
            <person name="Liu Y."/>
            <person name="Niu Y.-X."/>
            <person name="Yu L.-H."/>
            <person name="Chen D.-F."/>
            <person name="Zhang G.-Q."/>
        </authorList>
    </citation>
    <scope>NUCLEOTIDE SEQUENCE</scope>
    <source>
        <tissue evidence="2">Leaf</tissue>
    </source>
</reference>
<evidence type="ECO:0000313" key="2">
    <source>
        <dbReference type="EMBL" id="KAI0503978.1"/>
    </source>
</evidence>
<protein>
    <recommendedName>
        <fullName evidence="1">Endonuclease/exonuclease/phosphatase domain-containing protein</fullName>
    </recommendedName>
</protein>
<name>A0A8T3B4F9_DENNO</name>
<dbReference type="Gene3D" id="3.60.10.10">
    <property type="entry name" value="Endonuclease/exonuclease/phosphatase"/>
    <property type="match status" value="1"/>
</dbReference>
<dbReference type="SMR" id="A0A8T3B4F9"/>
<dbReference type="PANTHER" id="PTHR35218">
    <property type="entry name" value="RNASE H DOMAIN-CONTAINING PROTEIN"/>
    <property type="match status" value="1"/>
</dbReference>
<accession>A0A8T3B4F9</accession>
<dbReference type="Pfam" id="PF03372">
    <property type="entry name" value="Exo_endo_phos"/>
    <property type="match status" value="1"/>
</dbReference>
<gene>
    <name evidence="2" type="ORF">KFK09_014925</name>
</gene>
<dbReference type="InterPro" id="IPR036691">
    <property type="entry name" value="Endo/exonu/phosph_ase_sf"/>
</dbReference>
<dbReference type="GO" id="GO:0003824">
    <property type="term" value="F:catalytic activity"/>
    <property type="evidence" value="ECO:0007669"/>
    <property type="project" value="InterPro"/>
</dbReference>
<proteinExistence type="predicted"/>
<keyword evidence="3" id="KW-1185">Reference proteome</keyword>